<evidence type="ECO:0000313" key="2">
    <source>
        <dbReference type="Proteomes" id="UP001060215"/>
    </source>
</evidence>
<name>A0ACC0FD55_9ERIC</name>
<reference evidence="1 2" key="1">
    <citation type="journal article" date="2022" name="Plant J.">
        <title>Chromosome-level genome of Camellia lanceoleosa provides a valuable resource for understanding genome evolution and self-incompatibility.</title>
        <authorList>
            <person name="Gong W."/>
            <person name="Xiao S."/>
            <person name="Wang L."/>
            <person name="Liao Z."/>
            <person name="Chang Y."/>
            <person name="Mo W."/>
            <person name="Hu G."/>
            <person name="Li W."/>
            <person name="Zhao G."/>
            <person name="Zhu H."/>
            <person name="Hu X."/>
            <person name="Ji K."/>
            <person name="Xiang X."/>
            <person name="Song Q."/>
            <person name="Yuan D."/>
            <person name="Jin S."/>
            <person name="Zhang L."/>
        </authorList>
    </citation>
    <scope>NUCLEOTIDE SEQUENCE [LARGE SCALE GENOMIC DNA]</scope>
    <source>
        <strain evidence="1">SQ_2022a</strain>
    </source>
</reference>
<proteinExistence type="predicted"/>
<sequence>MPLYLCGGYIGALDKIRFESLTDKSKLDAQPELVIHIIPDKTNNTLTIIDSAIGMTKADLVNNLGTIVRSSTKEFMEVLSLCRREHDWALWSREVEGRLMIGVIIAVRESCSDGDERWSVIRGRLQQPPAVHRSASVIGRNRYERSSEAPTRSWNGGR</sequence>
<accession>A0ACC0FD55</accession>
<keyword evidence="2" id="KW-1185">Reference proteome</keyword>
<keyword evidence="1" id="KW-0346">Stress response</keyword>
<organism evidence="1 2">
    <name type="scientific">Camellia lanceoleosa</name>
    <dbReference type="NCBI Taxonomy" id="1840588"/>
    <lineage>
        <taxon>Eukaryota</taxon>
        <taxon>Viridiplantae</taxon>
        <taxon>Streptophyta</taxon>
        <taxon>Embryophyta</taxon>
        <taxon>Tracheophyta</taxon>
        <taxon>Spermatophyta</taxon>
        <taxon>Magnoliopsida</taxon>
        <taxon>eudicotyledons</taxon>
        <taxon>Gunneridae</taxon>
        <taxon>Pentapetalae</taxon>
        <taxon>asterids</taxon>
        <taxon>Ericales</taxon>
        <taxon>Theaceae</taxon>
        <taxon>Camellia</taxon>
    </lineage>
</organism>
<comment type="caution">
    <text evidence="1">The sequence shown here is derived from an EMBL/GenBank/DDBJ whole genome shotgun (WGS) entry which is preliminary data.</text>
</comment>
<evidence type="ECO:0000313" key="1">
    <source>
        <dbReference type="EMBL" id="KAI7986027.1"/>
    </source>
</evidence>
<gene>
    <name evidence="1" type="ORF">LOK49_LG14G00856</name>
</gene>
<dbReference type="EMBL" id="CM045772">
    <property type="protein sequence ID" value="KAI7986027.1"/>
    <property type="molecule type" value="Genomic_DNA"/>
</dbReference>
<protein>
    <submittedName>
        <fullName evidence="1">Heat shock protein 90-4</fullName>
    </submittedName>
</protein>
<dbReference type="Proteomes" id="UP001060215">
    <property type="component" value="Chromosome 15"/>
</dbReference>